<dbReference type="RefSeq" id="WP_094984342.1">
    <property type="nucleotide sequence ID" value="NZ_NHNI01000001.1"/>
</dbReference>
<dbReference type="Pfam" id="PF17948">
    <property type="entry name" value="DnaT"/>
    <property type="match status" value="3"/>
</dbReference>
<reference evidence="4" key="1">
    <citation type="submission" date="2017-05" db="EMBL/GenBank/DDBJ databases">
        <authorList>
            <person name="Barney B.M."/>
        </authorList>
    </citation>
    <scope>NUCLEOTIDE SEQUENCE [LARGE SCALE GENOMIC DNA]</scope>
    <source>
        <strain evidence="4">PSBB022</strain>
    </source>
</reference>
<feature type="domain" description="DnaT DNA-binding" evidence="2">
    <location>
        <begin position="223"/>
        <end position="289"/>
    </location>
</feature>
<evidence type="ECO:0000313" key="3">
    <source>
        <dbReference type="EMBL" id="OZY86738.1"/>
    </source>
</evidence>
<evidence type="ECO:0000313" key="4">
    <source>
        <dbReference type="Proteomes" id="UP000216101"/>
    </source>
</evidence>
<organism evidence="3 4">
    <name type="scientific">Cellvibrio mixtus</name>
    <dbReference type="NCBI Taxonomy" id="39650"/>
    <lineage>
        <taxon>Bacteria</taxon>
        <taxon>Pseudomonadati</taxon>
        <taxon>Pseudomonadota</taxon>
        <taxon>Gammaproteobacteria</taxon>
        <taxon>Cellvibrionales</taxon>
        <taxon>Cellvibrionaceae</taxon>
        <taxon>Cellvibrio</taxon>
    </lineage>
</organism>
<feature type="domain" description="DnaT DNA-binding" evidence="2">
    <location>
        <begin position="132"/>
        <end position="195"/>
    </location>
</feature>
<sequence length="400" mass="46377">MSSSLLPERPLLISPSLAATIGLEEACMLSILGDMATYLPLHPANNRQWLDIDESWVSRLMPFWTDFDVQRISRSLKDKGIILLASAPYVDSRRLTLAFDDASTAPFTQPTPAAIAPIAAMAPAINSGATLISPNWQPDQELLRQIAQYNIPLDFVRLQVPEFVTYWRERGETNHSWGAKFLKDLLHKWRNYETQIARQQREEQERNSRDRDTEFLQRDLETAMHSQWRPSKDALEVLVKHANISLAFVEDSIPEFVVYWQERGDVGRTWNSKFIQHVKRQWQRYHSALEHDTEPKRIPENWNPSKDVYDVLKLANIDLKFAQQQVAEFVLFWRDSNQVYASWNTKFLQHVKYHWAKQHALATVNSQQVNPNAGQQFANQPGRTRDSSLAQQLNDRSWAS</sequence>
<dbReference type="STRING" id="1209072.GCA_000766945_01510"/>
<keyword evidence="4" id="KW-1185">Reference proteome</keyword>
<gene>
    <name evidence="3" type="ORF">CBP51_06920</name>
</gene>
<dbReference type="AlphaFoldDB" id="A0A266QA51"/>
<protein>
    <recommendedName>
        <fullName evidence="2">DnaT DNA-binding domain-containing protein</fullName>
    </recommendedName>
</protein>
<proteinExistence type="predicted"/>
<accession>A0A266QA51</accession>
<dbReference type="InterPro" id="IPR040480">
    <property type="entry name" value="DnaT_DNA_bind"/>
</dbReference>
<evidence type="ECO:0000256" key="1">
    <source>
        <dbReference type="SAM" id="MobiDB-lite"/>
    </source>
</evidence>
<dbReference type="Gene3D" id="1.10.8.1180">
    <property type="match status" value="3"/>
</dbReference>
<dbReference type="EMBL" id="NHNI01000001">
    <property type="protein sequence ID" value="OZY86738.1"/>
    <property type="molecule type" value="Genomic_DNA"/>
</dbReference>
<comment type="caution">
    <text evidence="3">The sequence shown here is derived from an EMBL/GenBank/DDBJ whole genome shotgun (WGS) entry which is preliminary data.</text>
</comment>
<feature type="region of interest" description="Disordered" evidence="1">
    <location>
        <begin position="367"/>
        <end position="400"/>
    </location>
</feature>
<dbReference type="Proteomes" id="UP000216101">
    <property type="component" value="Unassembled WGS sequence"/>
</dbReference>
<evidence type="ECO:0000259" key="2">
    <source>
        <dbReference type="Pfam" id="PF17948"/>
    </source>
</evidence>
<feature type="domain" description="DnaT DNA-binding" evidence="2">
    <location>
        <begin position="297"/>
        <end position="360"/>
    </location>
</feature>
<name>A0A266QA51_9GAMM</name>